<dbReference type="PANTHER" id="PTHR33678">
    <property type="entry name" value="BLL1576 PROTEIN"/>
    <property type="match status" value="1"/>
</dbReference>
<dbReference type="Proteomes" id="UP000822142">
    <property type="component" value="Unassembled WGS sequence"/>
</dbReference>
<dbReference type="Pfam" id="PF03050">
    <property type="entry name" value="DDE_Tnp_IS66"/>
    <property type="match status" value="1"/>
</dbReference>
<organism evidence="2 3">
    <name type="scientific">Blautia hansenii</name>
    <name type="common">Ruminococcus hansenii</name>
    <dbReference type="NCBI Taxonomy" id="1322"/>
    <lineage>
        <taxon>Bacteria</taxon>
        <taxon>Bacillati</taxon>
        <taxon>Bacillota</taxon>
        <taxon>Clostridia</taxon>
        <taxon>Lachnospirales</taxon>
        <taxon>Lachnospiraceae</taxon>
        <taxon>Blautia</taxon>
    </lineage>
</organism>
<accession>A0ABX2IAI3</accession>
<evidence type="ECO:0000313" key="2">
    <source>
        <dbReference type="EMBL" id="NSJ87512.1"/>
    </source>
</evidence>
<comment type="caution">
    <text evidence="2">The sequence shown here is derived from an EMBL/GenBank/DDBJ whole genome shotgun (WGS) entry which is preliminary data.</text>
</comment>
<dbReference type="PANTHER" id="PTHR33678:SF2">
    <property type="match status" value="1"/>
</dbReference>
<dbReference type="InterPro" id="IPR004291">
    <property type="entry name" value="Transposase_IS66_central"/>
</dbReference>
<dbReference type="InterPro" id="IPR052344">
    <property type="entry name" value="Transposase-related"/>
</dbReference>
<proteinExistence type="predicted"/>
<gene>
    <name evidence="2" type="ORF">G5A70_15370</name>
</gene>
<evidence type="ECO:0000259" key="1">
    <source>
        <dbReference type="Pfam" id="PF03050"/>
    </source>
</evidence>
<dbReference type="EMBL" id="JAAITA010000047">
    <property type="protein sequence ID" value="NSJ87512.1"/>
    <property type="molecule type" value="Genomic_DNA"/>
</dbReference>
<sequence>MFLLNNNCCTSIDESRKFLSDLTGGKLNISKGMISKLSREFALKTEPERRTACAEMLLSPVMHTDCTNARENGKNCQVYVCVTPDGKALYFACEKKGHEGVKGTVTEDYQGILAHDHDLTIYHYGANHQECLAHVLRYLKDSIDNEPERTWNKEMRSLVQEIIHFRKGFQLPQEPDLKKVSEFEKRYQKILETARKEYGDIPANNYYRDGYNLFLRMEKYMQNHLLFLHNSRVPATNNEAEGLLRNYKRKQAQAVTFRSFESIDYLCQCMSMLVLMRLEESANIFDRVSKIFG</sequence>
<feature type="domain" description="Transposase IS66 central" evidence="1">
    <location>
        <begin position="27"/>
        <end position="259"/>
    </location>
</feature>
<protein>
    <submittedName>
        <fullName evidence="2">Transposase</fullName>
    </submittedName>
</protein>
<keyword evidence="3" id="KW-1185">Reference proteome</keyword>
<name>A0ABX2IAI3_BLAHA</name>
<evidence type="ECO:0000313" key="3">
    <source>
        <dbReference type="Proteomes" id="UP000822142"/>
    </source>
</evidence>
<reference evidence="2 3" key="1">
    <citation type="journal article" date="2020" name="Cell Host Microbe">
        <title>Functional and Genomic Variation between Human-Derived Isolates of Lachnospiraceae Reveals Inter- and Intra-Species Diversity.</title>
        <authorList>
            <person name="Sorbara M.T."/>
            <person name="Littmann E.R."/>
            <person name="Fontana E."/>
            <person name="Moody T.U."/>
            <person name="Kohout C.E."/>
            <person name="Gjonbalaj M."/>
            <person name="Eaton V."/>
            <person name="Seok R."/>
            <person name="Leiner I.M."/>
            <person name="Pamer E.G."/>
        </authorList>
    </citation>
    <scope>NUCLEOTIDE SEQUENCE [LARGE SCALE GENOMIC DNA]</scope>
    <source>
        <strain evidence="2 3">MSK.15.26</strain>
    </source>
</reference>